<dbReference type="AlphaFoldDB" id="A0A177CAW4"/>
<dbReference type="InParanoid" id="A0A177CAW4"/>
<name>A0A177CAW4_9PLEO</name>
<dbReference type="OrthoDB" id="10683568at2759"/>
<evidence type="ECO:0000313" key="1">
    <source>
        <dbReference type="EMBL" id="OAG03979.1"/>
    </source>
</evidence>
<dbReference type="EMBL" id="KV441554">
    <property type="protein sequence ID" value="OAG03979.1"/>
    <property type="molecule type" value="Genomic_DNA"/>
</dbReference>
<keyword evidence="2" id="KW-1185">Reference proteome</keyword>
<dbReference type="Proteomes" id="UP000077069">
    <property type="component" value="Unassembled WGS sequence"/>
</dbReference>
<organism evidence="1 2">
    <name type="scientific">Paraphaeosphaeria sporulosa</name>
    <dbReference type="NCBI Taxonomy" id="1460663"/>
    <lineage>
        <taxon>Eukaryota</taxon>
        <taxon>Fungi</taxon>
        <taxon>Dikarya</taxon>
        <taxon>Ascomycota</taxon>
        <taxon>Pezizomycotina</taxon>
        <taxon>Dothideomycetes</taxon>
        <taxon>Pleosporomycetidae</taxon>
        <taxon>Pleosporales</taxon>
        <taxon>Massarineae</taxon>
        <taxon>Didymosphaeriaceae</taxon>
        <taxon>Paraphaeosphaeria</taxon>
    </lineage>
</organism>
<sequence>MTEESIYRRTTQSSLSVHGVAGSELVEFRQKSQVPLRRGMGWLQVDIAMPAGRRSVGCRPACSVLRPLAAGARIARRLKDAGQLKIRWRCSVGRGWQAAVAASSGGCQVGARGSVAPSRNEMRQGRPASRWALVLAGSTHGACGPNSHGSARQETHHSSAGGILAASRPWRAQRAAEAMLRIAASEDRYWLGDGTLAVLFGAQTAHSLLPRNTLAAHTATSRHLFVVPAALTPAQAPQLYFCAIEKRRPEFPVQRAWPGLGRPFGTTPQGTAASDSLFWRPPCSSSFGETLSARPGRAARRCARLSRSSPFLTTALPTHHLSSPLDNPRPDRITALVAVLCARLPPSQPPSPLDIASPSPYEPLPTTALGLTLSSKRCNSVSSCSRPPVLRRSFIANCALPAPYRTHRIGSQPVNQEQPANRPLHCARRYPDQATSTYGITHCVEAFVPAPLRIDSPTCVSPLLRSHCSRPLPLHWQ</sequence>
<proteinExistence type="predicted"/>
<accession>A0A177CAW4</accession>
<dbReference type="GeneID" id="28767773"/>
<gene>
    <name evidence="1" type="ORF">CC84DRAFT_1249488</name>
</gene>
<dbReference type="RefSeq" id="XP_018034344.1">
    <property type="nucleotide sequence ID" value="XM_018184287.1"/>
</dbReference>
<evidence type="ECO:0000313" key="2">
    <source>
        <dbReference type="Proteomes" id="UP000077069"/>
    </source>
</evidence>
<reference evidence="1 2" key="1">
    <citation type="submission" date="2016-05" db="EMBL/GenBank/DDBJ databases">
        <title>Comparative analysis of secretome profiles of manganese(II)-oxidizing ascomycete fungi.</title>
        <authorList>
            <consortium name="DOE Joint Genome Institute"/>
            <person name="Zeiner C.A."/>
            <person name="Purvine S.O."/>
            <person name="Zink E.M."/>
            <person name="Wu S."/>
            <person name="Pasa-Tolic L."/>
            <person name="Chaput D.L."/>
            <person name="Haridas S."/>
            <person name="Grigoriev I.V."/>
            <person name="Santelli C.M."/>
            <person name="Hansel C.M."/>
        </authorList>
    </citation>
    <scope>NUCLEOTIDE SEQUENCE [LARGE SCALE GENOMIC DNA]</scope>
    <source>
        <strain evidence="1 2">AP3s5-JAC2a</strain>
    </source>
</reference>
<protein>
    <submittedName>
        <fullName evidence="1">Uncharacterized protein</fullName>
    </submittedName>
</protein>